<gene>
    <name evidence="2" type="ORF">METZ01_LOCUS69886</name>
</gene>
<reference evidence="2" key="1">
    <citation type="submission" date="2018-05" db="EMBL/GenBank/DDBJ databases">
        <authorList>
            <person name="Lanie J.A."/>
            <person name="Ng W.-L."/>
            <person name="Kazmierczak K.M."/>
            <person name="Andrzejewski T.M."/>
            <person name="Davidsen T.M."/>
            <person name="Wayne K.J."/>
            <person name="Tettelin H."/>
            <person name="Glass J.I."/>
            <person name="Rusch D."/>
            <person name="Podicherti R."/>
            <person name="Tsui H.-C.T."/>
            <person name="Winkler M.E."/>
        </authorList>
    </citation>
    <scope>NUCLEOTIDE SEQUENCE</scope>
</reference>
<evidence type="ECO:0000313" key="2">
    <source>
        <dbReference type="EMBL" id="SVA17032.1"/>
    </source>
</evidence>
<dbReference type="EMBL" id="UINC01004813">
    <property type="protein sequence ID" value="SVA17032.1"/>
    <property type="molecule type" value="Genomic_DNA"/>
</dbReference>
<organism evidence="2">
    <name type="scientific">marine metagenome</name>
    <dbReference type="NCBI Taxonomy" id="408172"/>
    <lineage>
        <taxon>unclassified sequences</taxon>
        <taxon>metagenomes</taxon>
        <taxon>ecological metagenomes</taxon>
    </lineage>
</organism>
<accession>A0A381TLS0</accession>
<keyword evidence="1" id="KW-0175">Coiled coil</keyword>
<sequence>MVAVIVAVSGAVMSARAYYKETQERIATLHKNNAKMEVVQQQNESVMRSLTSEATRLNELNFNLQENLDAAEDYKNELIGKLQKHDLTRLSYRKPGLIEKRINNGTQNIFDSLESLTSISSE</sequence>
<protein>
    <submittedName>
        <fullName evidence="2">Uncharacterized protein</fullName>
    </submittedName>
</protein>
<evidence type="ECO:0000256" key="1">
    <source>
        <dbReference type="SAM" id="Coils"/>
    </source>
</evidence>
<proteinExistence type="predicted"/>
<feature type="coiled-coil region" evidence="1">
    <location>
        <begin position="47"/>
        <end position="77"/>
    </location>
</feature>
<name>A0A381TLS0_9ZZZZ</name>
<dbReference type="AlphaFoldDB" id="A0A381TLS0"/>